<dbReference type="AlphaFoldDB" id="A0A0C9X202"/>
<organism evidence="1 2">
    <name type="scientific">Laccaria amethystina LaAM-08-1</name>
    <dbReference type="NCBI Taxonomy" id="1095629"/>
    <lineage>
        <taxon>Eukaryota</taxon>
        <taxon>Fungi</taxon>
        <taxon>Dikarya</taxon>
        <taxon>Basidiomycota</taxon>
        <taxon>Agaricomycotina</taxon>
        <taxon>Agaricomycetes</taxon>
        <taxon>Agaricomycetidae</taxon>
        <taxon>Agaricales</taxon>
        <taxon>Agaricineae</taxon>
        <taxon>Hydnangiaceae</taxon>
        <taxon>Laccaria</taxon>
    </lineage>
</organism>
<dbReference type="HOGENOM" id="CLU_3014553_0_0_1"/>
<dbReference type="Proteomes" id="UP000054477">
    <property type="component" value="Unassembled WGS sequence"/>
</dbReference>
<gene>
    <name evidence="1" type="ORF">K443DRAFT_686698</name>
</gene>
<reference evidence="1 2" key="1">
    <citation type="submission" date="2014-04" db="EMBL/GenBank/DDBJ databases">
        <authorList>
            <consortium name="DOE Joint Genome Institute"/>
            <person name="Kuo A."/>
            <person name="Kohler A."/>
            <person name="Nagy L.G."/>
            <person name="Floudas D."/>
            <person name="Copeland A."/>
            <person name="Barry K.W."/>
            <person name="Cichocki N."/>
            <person name="Veneault-Fourrey C."/>
            <person name="LaButti K."/>
            <person name="Lindquist E.A."/>
            <person name="Lipzen A."/>
            <person name="Lundell T."/>
            <person name="Morin E."/>
            <person name="Murat C."/>
            <person name="Sun H."/>
            <person name="Tunlid A."/>
            <person name="Henrissat B."/>
            <person name="Grigoriev I.V."/>
            <person name="Hibbett D.S."/>
            <person name="Martin F."/>
            <person name="Nordberg H.P."/>
            <person name="Cantor M.N."/>
            <person name="Hua S.X."/>
        </authorList>
    </citation>
    <scope>NUCLEOTIDE SEQUENCE [LARGE SCALE GENOMIC DNA]</scope>
    <source>
        <strain evidence="1 2">LaAM-08-1</strain>
    </source>
</reference>
<dbReference type="EMBL" id="KN839153">
    <property type="protein sequence ID" value="KIJ90562.1"/>
    <property type="molecule type" value="Genomic_DNA"/>
</dbReference>
<keyword evidence="2" id="KW-1185">Reference proteome</keyword>
<sequence>MASQAASNALTETLSLASKKLATQKKDVLTHWADEMYEYVKTVPQKLLPDLTKFIKREGEAEKRKTAETQ</sequence>
<name>A0A0C9X202_9AGAR</name>
<evidence type="ECO:0000313" key="2">
    <source>
        <dbReference type="Proteomes" id="UP000054477"/>
    </source>
</evidence>
<protein>
    <submittedName>
        <fullName evidence="1">Uncharacterized protein</fullName>
    </submittedName>
</protein>
<accession>A0A0C9X202</accession>
<reference evidence="2" key="2">
    <citation type="submission" date="2015-01" db="EMBL/GenBank/DDBJ databases">
        <title>Evolutionary Origins and Diversification of the Mycorrhizal Mutualists.</title>
        <authorList>
            <consortium name="DOE Joint Genome Institute"/>
            <consortium name="Mycorrhizal Genomics Consortium"/>
            <person name="Kohler A."/>
            <person name="Kuo A."/>
            <person name="Nagy L.G."/>
            <person name="Floudas D."/>
            <person name="Copeland A."/>
            <person name="Barry K.W."/>
            <person name="Cichocki N."/>
            <person name="Veneault-Fourrey C."/>
            <person name="LaButti K."/>
            <person name="Lindquist E.A."/>
            <person name="Lipzen A."/>
            <person name="Lundell T."/>
            <person name="Morin E."/>
            <person name="Murat C."/>
            <person name="Riley R."/>
            <person name="Ohm R."/>
            <person name="Sun H."/>
            <person name="Tunlid A."/>
            <person name="Henrissat B."/>
            <person name="Grigoriev I.V."/>
            <person name="Hibbett D.S."/>
            <person name="Martin F."/>
        </authorList>
    </citation>
    <scope>NUCLEOTIDE SEQUENCE [LARGE SCALE GENOMIC DNA]</scope>
    <source>
        <strain evidence="2">LaAM-08-1</strain>
    </source>
</reference>
<dbReference type="STRING" id="1095629.A0A0C9X202"/>
<dbReference type="OrthoDB" id="346907at2759"/>
<proteinExistence type="predicted"/>
<evidence type="ECO:0000313" key="1">
    <source>
        <dbReference type="EMBL" id="KIJ90562.1"/>
    </source>
</evidence>